<dbReference type="RefSeq" id="XP_028300512.1">
    <property type="nucleotide sequence ID" value="XM_028444711.1"/>
</dbReference>
<dbReference type="Ensembl" id="ENSGWIT00000002426.1">
    <property type="protein sequence ID" value="ENSGWIP00000002256.1"/>
    <property type="gene ID" value="ENSGWIG00000001227.1"/>
</dbReference>
<evidence type="ECO:0000313" key="6">
    <source>
        <dbReference type="Ensembl" id="ENSGWIP00000002256.1"/>
    </source>
</evidence>
<dbReference type="GeneID" id="114462095"/>
<dbReference type="SUPFAM" id="SSF48452">
    <property type="entry name" value="TPR-like"/>
    <property type="match status" value="1"/>
</dbReference>
<dbReference type="Proteomes" id="UP000694680">
    <property type="component" value="Chromosome 4"/>
</dbReference>
<gene>
    <name evidence="6" type="primary">LOC114462095</name>
</gene>
<name>A0A8C5D5D2_GOUWI</name>
<accession>A0A8C5D5D2</accession>
<dbReference type="AlphaFoldDB" id="A0A8C5D5D2"/>
<dbReference type="InterPro" id="IPR011990">
    <property type="entry name" value="TPR-like_helical_dom_sf"/>
</dbReference>
<dbReference type="PANTHER" id="PTHR10271:SF14">
    <property type="entry name" value="INTERFERON-INDUCED PROTEIN WITH TETRATRICOPEPTIDE REPEATS-RELATED"/>
    <property type="match status" value="1"/>
</dbReference>
<reference evidence="6" key="2">
    <citation type="submission" date="2025-08" db="UniProtKB">
        <authorList>
            <consortium name="Ensembl"/>
        </authorList>
    </citation>
    <scope>IDENTIFICATION</scope>
</reference>
<dbReference type="FunFam" id="1.25.40.10:FF:000036">
    <property type="entry name" value="interferon-induced protein with tetratricopeptide repeats 5"/>
    <property type="match status" value="1"/>
</dbReference>
<evidence type="ECO:0000313" key="7">
    <source>
        <dbReference type="Proteomes" id="UP000694680"/>
    </source>
</evidence>
<evidence type="ECO:0000256" key="4">
    <source>
        <dbReference type="ARBA" id="ARBA00022859"/>
    </source>
</evidence>
<keyword evidence="2" id="KW-0677">Repeat</keyword>
<sequence length="430" mass="50169">MQRKSPGNHRIMDHLMLRSKLDALQCHYTWDLDSCRSRLFHLRDQLEDIGTEEGYSWLGHIYNLQGFVYHRLGLVREALRFLRMATEAFRQMRNTVSDEGPWLVVNYGNLAWMHHDLGEQAESAAYLTKVDTLMSDHPSPSPDSLHPEICAEKAWSLMKFSTEKKLQAVDLFQKALRMQPHMVEWQSSYVLVLENTSEHHHQSQHILEKMRVAREHDPENLYLAAVYLETRAQERVKIGEEARELASRVLRKPISSYSGLEPILRLYRNYISMDEAIDLAEEALERHPDNRYLKKCAAVCYKIKIFSQSDNPLLHSMMKRAISLHEEVVSLYPHSSLRTLITLTNLYARSNQSIKADHIFEKLINSEQEPEEAQMLCNRYARHLLSSLRDSQALKYHMKAAVIPIQSVYRQDSLRYLDKIREKNSGDALL</sequence>
<reference evidence="6" key="3">
    <citation type="submission" date="2025-09" db="UniProtKB">
        <authorList>
            <consortium name="Ensembl"/>
        </authorList>
    </citation>
    <scope>IDENTIFICATION</scope>
</reference>
<dbReference type="PANTHER" id="PTHR10271">
    <property type="entry name" value="INTERFERON-INDUCED PROTEIN WITH TETRATRICOPEPTIDE REPEATS"/>
    <property type="match status" value="1"/>
</dbReference>
<keyword evidence="4" id="KW-0391">Immunity</keyword>
<keyword evidence="7" id="KW-1185">Reference proteome</keyword>
<dbReference type="GO" id="GO:0051607">
    <property type="term" value="P:defense response to virus"/>
    <property type="evidence" value="ECO:0007669"/>
    <property type="project" value="TreeGrafter"/>
</dbReference>
<evidence type="ECO:0000256" key="1">
    <source>
        <dbReference type="ARBA" id="ARBA00022588"/>
    </source>
</evidence>
<organism evidence="6 7">
    <name type="scientific">Gouania willdenowi</name>
    <name type="common">Blunt-snouted clingfish</name>
    <name type="synonym">Lepadogaster willdenowi</name>
    <dbReference type="NCBI Taxonomy" id="441366"/>
    <lineage>
        <taxon>Eukaryota</taxon>
        <taxon>Metazoa</taxon>
        <taxon>Chordata</taxon>
        <taxon>Craniata</taxon>
        <taxon>Vertebrata</taxon>
        <taxon>Euteleostomi</taxon>
        <taxon>Actinopterygii</taxon>
        <taxon>Neopterygii</taxon>
        <taxon>Teleostei</taxon>
        <taxon>Neoteleostei</taxon>
        <taxon>Acanthomorphata</taxon>
        <taxon>Ovalentaria</taxon>
        <taxon>Blenniimorphae</taxon>
        <taxon>Blenniiformes</taxon>
        <taxon>Gobiesocoidei</taxon>
        <taxon>Gobiesocidae</taxon>
        <taxon>Gobiesocinae</taxon>
        <taxon>Gouania</taxon>
    </lineage>
</organism>
<dbReference type="OrthoDB" id="10043504at2759"/>
<keyword evidence="3" id="KW-0802">TPR repeat</keyword>
<keyword evidence="1" id="KW-0399">Innate immunity</keyword>
<comment type="similarity">
    <text evidence="5">Belongs to the IFIT family.</text>
</comment>
<protein>
    <submittedName>
        <fullName evidence="6">Interferon-induced protein with tetratricopeptide repeats 2-like</fullName>
    </submittedName>
</protein>
<evidence type="ECO:0000256" key="5">
    <source>
        <dbReference type="ARBA" id="ARBA00038336"/>
    </source>
</evidence>
<reference evidence="6" key="1">
    <citation type="submission" date="2020-06" db="EMBL/GenBank/DDBJ databases">
        <authorList>
            <consortium name="Wellcome Sanger Institute Data Sharing"/>
        </authorList>
    </citation>
    <scope>NUCLEOTIDE SEQUENCE [LARGE SCALE GENOMIC DNA]</scope>
</reference>
<evidence type="ECO:0000256" key="2">
    <source>
        <dbReference type="ARBA" id="ARBA00022737"/>
    </source>
</evidence>
<proteinExistence type="inferred from homology"/>
<dbReference type="GO" id="GO:0045087">
    <property type="term" value="P:innate immune response"/>
    <property type="evidence" value="ECO:0007669"/>
    <property type="project" value="UniProtKB-KW"/>
</dbReference>
<dbReference type="Gene3D" id="1.25.40.10">
    <property type="entry name" value="Tetratricopeptide repeat domain"/>
    <property type="match status" value="2"/>
</dbReference>
<dbReference type="GO" id="GO:0005829">
    <property type="term" value="C:cytosol"/>
    <property type="evidence" value="ECO:0007669"/>
    <property type="project" value="TreeGrafter"/>
</dbReference>
<evidence type="ECO:0000256" key="3">
    <source>
        <dbReference type="ARBA" id="ARBA00022803"/>
    </source>
</evidence>